<name>A0A0M9W9Z0_9EURO</name>
<dbReference type="Proteomes" id="UP000037696">
    <property type="component" value="Unassembled WGS sequence"/>
</dbReference>
<proteinExistence type="predicted"/>
<protein>
    <submittedName>
        <fullName evidence="2">Uncharacterized protein</fullName>
    </submittedName>
</protein>
<organism evidence="2 3">
    <name type="scientific">Penicillium nordicum</name>
    <dbReference type="NCBI Taxonomy" id="229535"/>
    <lineage>
        <taxon>Eukaryota</taxon>
        <taxon>Fungi</taxon>
        <taxon>Dikarya</taxon>
        <taxon>Ascomycota</taxon>
        <taxon>Pezizomycotina</taxon>
        <taxon>Eurotiomycetes</taxon>
        <taxon>Eurotiomycetidae</taxon>
        <taxon>Eurotiales</taxon>
        <taxon>Aspergillaceae</taxon>
        <taxon>Penicillium</taxon>
    </lineage>
</organism>
<gene>
    <name evidence="2" type="ORF">ACN38_g12288</name>
</gene>
<keyword evidence="3" id="KW-1185">Reference proteome</keyword>
<evidence type="ECO:0000313" key="3">
    <source>
        <dbReference type="Proteomes" id="UP000037696"/>
    </source>
</evidence>
<sequence>MHEVGCHWPAIGCTTYLVLGRDTLLLSSLGLVTLADESSLFDFVHGSLSFDFPHFCNHSVGFKCPARGSKISPTWCLFLLLEIWKEKPVGRHCQETDIEH</sequence>
<dbReference type="AlphaFoldDB" id="A0A0M9W9Z0"/>
<accession>A0A0M9W9Z0</accession>
<reference evidence="2 3" key="1">
    <citation type="submission" date="2015-08" db="EMBL/GenBank/DDBJ databases">
        <title>Genome sequencing of Penicillium nordicum.</title>
        <authorList>
            <person name="Nguyen H.D."/>
            <person name="Seifert K.A."/>
        </authorList>
    </citation>
    <scope>NUCLEOTIDE SEQUENCE [LARGE SCALE GENOMIC DNA]</scope>
    <source>
        <strain evidence="2 3">DAOMC 185683</strain>
    </source>
</reference>
<feature type="chain" id="PRO_5005839568" evidence="1">
    <location>
        <begin position="21"/>
        <end position="100"/>
    </location>
</feature>
<comment type="caution">
    <text evidence="2">The sequence shown here is derived from an EMBL/GenBank/DDBJ whole genome shotgun (WGS) entry which is preliminary data.</text>
</comment>
<evidence type="ECO:0000313" key="2">
    <source>
        <dbReference type="EMBL" id="KOS36935.1"/>
    </source>
</evidence>
<evidence type="ECO:0000256" key="1">
    <source>
        <dbReference type="SAM" id="SignalP"/>
    </source>
</evidence>
<dbReference type="EMBL" id="LHQQ01000372">
    <property type="protein sequence ID" value="KOS36935.1"/>
    <property type="molecule type" value="Genomic_DNA"/>
</dbReference>
<feature type="signal peptide" evidence="1">
    <location>
        <begin position="1"/>
        <end position="20"/>
    </location>
</feature>
<keyword evidence="1" id="KW-0732">Signal</keyword>